<keyword evidence="5" id="KW-1185">Reference proteome</keyword>
<gene>
    <name evidence="4" type="ORF">BEH_09565</name>
</gene>
<reference evidence="5" key="2">
    <citation type="submission" date="2015-06" db="EMBL/GenBank/DDBJ databases">
        <title>Genome Sequence of Bacillus endophyticus and Analysis of its Companion Mechanism in the Ketogulonigenium vulgare-Bacillus strain Consortium.</title>
        <authorList>
            <person name="Jia N."/>
            <person name="Du J."/>
            <person name="Ding M.-Z."/>
            <person name="Gao F."/>
            <person name="Yuan Y.-J."/>
        </authorList>
    </citation>
    <scope>NUCLEOTIDE SEQUENCE [LARGE SCALE GENOMIC DNA]</scope>
    <source>
        <strain evidence="5">Hbe603</strain>
    </source>
</reference>
<reference evidence="4 5" key="1">
    <citation type="journal article" date="2015" name="PLoS ONE">
        <title>Genome Sequence of Bacillus endophyticus and Analysis of Its Companion Mechanism in the Ketogulonigenium vulgare-Bacillus Strain Consortium.</title>
        <authorList>
            <person name="Jia N."/>
            <person name="Du J."/>
            <person name="Ding M.Z."/>
            <person name="Gao F."/>
            <person name="Yuan Y.J."/>
        </authorList>
    </citation>
    <scope>NUCLEOTIDE SEQUENCE [LARGE SCALE GENOMIC DNA]</scope>
    <source>
        <strain evidence="4 5">Hbe603</strain>
    </source>
</reference>
<dbReference type="InterPro" id="IPR009057">
    <property type="entry name" value="Homeodomain-like_sf"/>
</dbReference>
<dbReference type="PRINTS" id="PR00032">
    <property type="entry name" value="HTHARAC"/>
</dbReference>
<proteinExistence type="predicted"/>
<evidence type="ECO:0000256" key="2">
    <source>
        <dbReference type="ARBA" id="ARBA00023125"/>
    </source>
</evidence>
<dbReference type="RefSeq" id="WP_046217095.1">
    <property type="nucleotide sequence ID" value="NZ_CP011974.1"/>
</dbReference>
<sequence>MGQYFINSMSKSHFKNGATPQLVHMCNVETKHTMWPRVLHMHEDIMEIVFIKEGSGCHLIGEKKYSVCEGDILIYNSNVLHDEYTNQDQNMSVYCCGISNLHIEGLSANHLVSQNQSYVLSSGEKREEIENLLQVMFSQVQKGEDGYEETCHYLLSALISIILQIPQENSSLPREEESILFSQIKSYIDKYYREELTLASIAKDLSISSYYLTHLFKKKTGFSPIQYIMRRRIGEAQSLLMNTDYNVTMIAGIVGYDNPNYFTTLFSKIVGMSPKKYRQLWSISHS</sequence>
<name>A0A1X7E2R1_9BACI</name>
<dbReference type="InterPro" id="IPR003313">
    <property type="entry name" value="AraC-bd"/>
</dbReference>
<dbReference type="KEGG" id="beo:BEH_09565"/>
<dbReference type="PANTHER" id="PTHR43280">
    <property type="entry name" value="ARAC-FAMILY TRANSCRIPTIONAL REGULATOR"/>
    <property type="match status" value="1"/>
</dbReference>
<dbReference type="InterPro" id="IPR018060">
    <property type="entry name" value="HTH_AraC"/>
</dbReference>
<dbReference type="CDD" id="cd02208">
    <property type="entry name" value="cupin_RmlC-like"/>
    <property type="match status" value="1"/>
</dbReference>
<accession>A0A0H4KVJ9</accession>
<dbReference type="GO" id="GO:0003700">
    <property type="term" value="F:DNA-binding transcription factor activity"/>
    <property type="evidence" value="ECO:0007669"/>
    <property type="project" value="InterPro"/>
</dbReference>
<evidence type="ECO:0000256" key="3">
    <source>
        <dbReference type="ARBA" id="ARBA00023163"/>
    </source>
</evidence>
<keyword evidence="2" id="KW-0238">DNA-binding</keyword>
<protein>
    <submittedName>
        <fullName evidence="4">Uncharacterized protein</fullName>
    </submittedName>
</protein>
<accession>A0A1X7E2R1</accession>
<dbReference type="GO" id="GO:0043565">
    <property type="term" value="F:sequence-specific DNA binding"/>
    <property type="evidence" value="ECO:0007669"/>
    <property type="project" value="InterPro"/>
</dbReference>
<keyword evidence="3" id="KW-0804">Transcription</keyword>
<evidence type="ECO:0000313" key="4">
    <source>
        <dbReference type="EMBL" id="AKO92318.1"/>
    </source>
</evidence>
<keyword evidence="1" id="KW-0805">Transcription regulation</keyword>
<dbReference type="Proteomes" id="UP000036202">
    <property type="component" value="Chromosome"/>
</dbReference>
<dbReference type="InterPro" id="IPR020449">
    <property type="entry name" value="Tscrpt_reg_AraC-type_HTH"/>
</dbReference>
<dbReference type="SMART" id="SM00342">
    <property type="entry name" value="HTH_ARAC"/>
    <property type="match status" value="1"/>
</dbReference>
<dbReference type="SUPFAM" id="SSF51215">
    <property type="entry name" value="Regulatory protein AraC"/>
    <property type="match status" value="1"/>
</dbReference>
<dbReference type="Pfam" id="PF12833">
    <property type="entry name" value="HTH_18"/>
    <property type="match status" value="1"/>
</dbReference>
<dbReference type="Pfam" id="PF02311">
    <property type="entry name" value="AraC_binding"/>
    <property type="match status" value="1"/>
</dbReference>
<dbReference type="PATRIC" id="fig|135735.6.peg.1983"/>
<dbReference type="AlphaFoldDB" id="A0A1X7E2R1"/>
<dbReference type="Gene3D" id="1.10.10.60">
    <property type="entry name" value="Homeodomain-like"/>
    <property type="match status" value="2"/>
</dbReference>
<dbReference type="SUPFAM" id="SSF46689">
    <property type="entry name" value="Homeodomain-like"/>
    <property type="match status" value="2"/>
</dbReference>
<dbReference type="InterPro" id="IPR037923">
    <property type="entry name" value="HTH-like"/>
</dbReference>
<dbReference type="PROSITE" id="PS01124">
    <property type="entry name" value="HTH_ARAC_FAMILY_2"/>
    <property type="match status" value="1"/>
</dbReference>
<dbReference type="InterPro" id="IPR014710">
    <property type="entry name" value="RmlC-like_jellyroll"/>
</dbReference>
<dbReference type="EMBL" id="CP011974">
    <property type="protein sequence ID" value="AKO92318.1"/>
    <property type="molecule type" value="Genomic_DNA"/>
</dbReference>
<evidence type="ECO:0000313" key="5">
    <source>
        <dbReference type="Proteomes" id="UP000036202"/>
    </source>
</evidence>
<dbReference type="OrthoDB" id="182534at2"/>
<dbReference type="Gene3D" id="2.60.120.10">
    <property type="entry name" value="Jelly Rolls"/>
    <property type="match status" value="1"/>
</dbReference>
<dbReference type="PANTHER" id="PTHR43280:SF2">
    <property type="entry name" value="HTH-TYPE TRANSCRIPTIONAL REGULATOR EXSA"/>
    <property type="match status" value="1"/>
</dbReference>
<organism evidence="4 5">
    <name type="scientific">Priestia filamentosa</name>
    <dbReference type="NCBI Taxonomy" id="1402861"/>
    <lineage>
        <taxon>Bacteria</taxon>
        <taxon>Bacillati</taxon>
        <taxon>Bacillota</taxon>
        <taxon>Bacilli</taxon>
        <taxon>Bacillales</taxon>
        <taxon>Bacillaceae</taxon>
        <taxon>Priestia</taxon>
    </lineage>
</organism>
<evidence type="ECO:0000256" key="1">
    <source>
        <dbReference type="ARBA" id="ARBA00023015"/>
    </source>
</evidence>
<dbReference type="GeneID" id="93701058"/>